<accession>H2DE62</accession>
<evidence type="ECO:0000256" key="4">
    <source>
        <dbReference type="ARBA" id="ARBA00022852"/>
    </source>
</evidence>
<dbReference type="GeneID" id="11605341"/>
<keyword evidence="2" id="KW-1188">Viral release from host cell</keyword>
<dbReference type="KEGG" id="vg:11605341"/>
<keyword evidence="4" id="KW-0204">Cytolysis</keyword>
<evidence type="ECO:0000256" key="8">
    <source>
        <dbReference type="SAM" id="MobiDB-lite"/>
    </source>
</evidence>
<dbReference type="EMBL" id="JN585957">
    <property type="protein sequence ID" value="AEY69621.1"/>
    <property type="molecule type" value="Genomic_DNA"/>
</dbReference>
<gene>
    <name evidence="9" type="primary">rz1</name>
    <name evidence="9" type="ORF">PEp14_00032</name>
</gene>
<evidence type="ECO:0000256" key="2">
    <source>
        <dbReference type="ARBA" id="ARBA00022612"/>
    </source>
</evidence>
<keyword evidence="7" id="KW-0449">Lipoprotein</keyword>
<proteinExistence type="predicted"/>
<keyword evidence="10" id="KW-1185">Reference proteome</keyword>
<evidence type="ECO:0000256" key="6">
    <source>
        <dbReference type="ARBA" id="ARBA00023142"/>
    </source>
</evidence>
<feature type="region of interest" description="Disordered" evidence="8">
    <location>
        <begin position="43"/>
        <end position="62"/>
    </location>
</feature>
<protein>
    <submittedName>
        <fullName evidence="9">Rz1 protein</fullName>
    </submittedName>
</protein>
<dbReference type="Pfam" id="PF06085">
    <property type="entry name" value="Rz1"/>
    <property type="match status" value="1"/>
</dbReference>
<evidence type="ECO:0000256" key="5">
    <source>
        <dbReference type="ARBA" id="ARBA00023136"/>
    </source>
</evidence>
<sequence>MPARRPRRTHWPPSMRKNHRNWPMPNVKTLICAMLLPLAISGCASSPRTSPQPSLQPVSTPQAEIPAPAAWAMEPHSNSLPLLDSVFSISAPESSGTTPK</sequence>
<keyword evidence="5" id="KW-0472">Membrane</keyword>
<dbReference type="RefSeq" id="YP_005098436.1">
    <property type="nucleotide sequence ID" value="NC_016767.1"/>
</dbReference>
<evidence type="ECO:0000313" key="10">
    <source>
        <dbReference type="Proteomes" id="UP000007323"/>
    </source>
</evidence>
<dbReference type="Proteomes" id="UP000007323">
    <property type="component" value="Segment"/>
</dbReference>
<evidence type="ECO:0000256" key="7">
    <source>
        <dbReference type="ARBA" id="ARBA00023288"/>
    </source>
</evidence>
<keyword evidence="6" id="KW-0578">Host cell lysis by virus</keyword>
<dbReference type="InterPro" id="IPR010346">
    <property type="entry name" value="O-spanin"/>
</dbReference>
<dbReference type="GO" id="GO:0016020">
    <property type="term" value="C:membrane"/>
    <property type="evidence" value="ECO:0007669"/>
    <property type="project" value="UniProtKB-SubCell"/>
</dbReference>
<dbReference type="GO" id="GO:0044659">
    <property type="term" value="P:viral release from host cell by cytolysis"/>
    <property type="evidence" value="ECO:0007669"/>
    <property type="project" value="InterPro"/>
</dbReference>
<organism evidence="9 10">
    <name type="scientific">Erwinia phage PEp14</name>
    <dbReference type="NCBI Taxonomy" id="1131315"/>
    <lineage>
        <taxon>Viruses</taxon>
        <taxon>Duplodnaviria</taxon>
        <taxon>Heunggongvirae</taxon>
        <taxon>Uroviricota</taxon>
        <taxon>Caudoviricetes</taxon>
        <taxon>Pavtokvirus</taxon>
        <taxon>Pavtokvirus PEp14</taxon>
    </lineage>
</organism>
<evidence type="ECO:0000256" key="3">
    <source>
        <dbReference type="ARBA" id="ARBA00022729"/>
    </source>
</evidence>
<feature type="region of interest" description="Disordered" evidence="8">
    <location>
        <begin position="1"/>
        <end position="22"/>
    </location>
</feature>
<name>H2DE62_9CAUD</name>
<dbReference type="OrthoDB" id="41508at10239"/>
<comment type="subcellular location">
    <subcellularLocation>
        <location evidence="1">Membrane</location>
        <topology evidence="1">Lipid-anchor</topology>
    </subcellularLocation>
</comment>
<reference evidence="9 10" key="1">
    <citation type="submission" date="2011-08" db="EMBL/GenBank/DDBJ databases">
        <authorList>
            <person name="Kim I.-G."/>
            <person name="Rhim S.-L."/>
        </authorList>
    </citation>
    <scope>NUCLEOTIDE SEQUENCE [LARGE SCALE GENOMIC DNA]</scope>
</reference>
<evidence type="ECO:0000256" key="1">
    <source>
        <dbReference type="ARBA" id="ARBA00004635"/>
    </source>
</evidence>
<keyword evidence="3" id="KW-0732">Signal</keyword>
<evidence type="ECO:0000313" key="9">
    <source>
        <dbReference type="EMBL" id="AEY69621.1"/>
    </source>
</evidence>
<feature type="compositionally biased region" description="Basic residues" evidence="8">
    <location>
        <begin position="1"/>
        <end position="20"/>
    </location>
</feature>